<feature type="compositionally biased region" description="Low complexity" evidence="1">
    <location>
        <begin position="254"/>
        <end position="270"/>
    </location>
</feature>
<feature type="region of interest" description="Disordered" evidence="1">
    <location>
        <begin position="117"/>
        <end position="143"/>
    </location>
</feature>
<dbReference type="Proteomes" id="UP001396334">
    <property type="component" value="Unassembled WGS sequence"/>
</dbReference>
<protein>
    <submittedName>
        <fullName evidence="2">Uncharacterized protein</fullName>
    </submittedName>
</protein>
<proteinExistence type="predicted"/>
<evidence type="ECO:0000256" key="1">
    <source>
        <dbReference type="SAM" id="MobiDB-lite"/>
    </source>
</evidence>
<evidence type="ECO:0000313" key="3">
    <source>
        <dbReference type="Proteomes" id="UP001396334"/>
    </source>
</evidence>
<gene>
    <name evidence="2" type="ORF">V6N11_076620</name>
</gene>
<name>A0ABR2Q6S7_9ROSI</name>
<dbReference type="EMBL" id="JBBPBN010000045">
    <property type="protein sequence ID" value="KAK8996383.1"/>
    <property type="molecule type" value="Genomic_DNA"/>
</dbReference>
<keyword evidence="3" id="KW-1185">Reference proteome</keyword>
<feature type="compositionally biased region" description="Low complexity" evidence="1">
    <location>
        <begin position="295"/>
        <end position="304"/>
    </location>
</feature>
<evidence type="ECO:0000313" key="2">
    <source>
        <dbReference type="EMBL" id="KAK8996383.1"/>
    </source>
</evidence>
<accession>A0ABR2Q6S7</accession>
<reference evidence="2 3" key="1">
    <citation type="journal article" date="2024" name="G3 (Bethesda)">
        <title>Genome assembly of Hibiscus sabdariffa L. provides insights into metabolisms of medicinal natural products.</title>
        <authorList>
            <person name="Kim T."/>
        </authorList>
    </citation>
    <scope>NUCLEOTIDE SEQUENCE [LARGE SCALE GENOMIC DNA]</scope>
    <source>
        <strain evidence="2">TK-2024</strain>
        <tissue evidence="2">Old leaves</tissue>
    </source>
</reference>
<feature type="region of interest" description="Disordered" evidence="1">
    <location>
        <begin position="239"/>
        <end position="304"/>
    </location>
</feature>
<organism evidence="2 3">
    <name type="scientific">Hibiscus sabdariffa</name>
    <name type="common">roselle</name>
    <dbReference type="NCBI Taxonomy" id="183260"/>
    <lineage>
        <taxon>Eukaryota</taxon>
        <taxon>Viridiplantae</taxon>
        <taxon>Streptophyta</taxon>
        <taxon>Embryophyta</taxon>
        <taxon>Tracheophyta</taxon>
        <taxon>Spermatophyta</taxon>
        <taxon>Magnoliopsida</taxon>
        <taxon>eudicotyledons</taxon>
        <taxon>Gunneridae</taxon>
        <taxon>Pentapetalae</taxon>
        <taxon>rosids</taxon>
        <taxon>malvids</taxon>
        <taxon>Malvales</taxon>
        <taxon>Malvaceae</taxon>
        <taxon>Malvoideae</taxon>
        <taxon>Hibiscus</taxon>
    </lineage>
</organism>
<comment type="caution">
    <text evidence="2">The sequence shown here is derived from an EMBL/GenBank/DDBJ whole genome shotgun (WGS) entry which is preliminary data.</text>
</comment>
<sequence>MPTSHNQTVDHKRLVLIHSIIFGNKFDVGEVIAKELSEVCKNDKGILAFPCLILALCRRHGVPTYKNDKYTDFRPGWDRKHYLKKIDVADATPIQVAIPTPAQYEHTKALAPAANPENLAGSEQTTPPAEPQGSPSAASAEHGSFAAALTPPAPQADLKQSPAHSVEVPPLYIMQLRNQIQRIEARHIEFITETKRKYITPPMRSLMPLTGIRHSRLNSHHLPLPQHLDHRLTLLNPLEHGNVKPQLPDSYGKTPPELTTDPPATTDPPTQASPAKRQRRYHLVLSDSDDDGSDEPTSSKSLAF</sequence>